<evidence type="ECO:0000313" key="2">
    <source>
        <dbReference type="Proteomes" id="UP000001542"/>
    </source>
</evidence>
<dbReference type="VEuPathDB" id="TrichDB:TVAG_476750"/>
<sequence>MKKKKVDYQEVMDLCKDYNETFDKLYKLNTFSEVEIDKIYESIKTYLLDTQICTPSSICETISALVHYRIR</sequence>
<keyword evidence="2" id="KW-1185">Reference proteome</keyword>
<dbReference type="InParanoid" id="A2DA98"/>
<dbReference type="Proteomes" id="UP000001542">
    <property type="component" value="Unassembled WGS sequence"/>
</dbReference>
<accession>A2DA98</accession>
<proteinExistence type="predicted"/>
<dbReference type="EMBL" id="DS113182">
    <property type="protein sequence ID" value="EAY22746.1"/>
    <property type="molecule type" value="Genomic_DNA"/>
</dbReference>
<dbReference type="AlphaFoldDB" id="A2DA98"/>
<dbReference type="VEuPathDB" id="TrichDB:TVAGG3_0266790"/>
<reference evidence="1" key="1">
    <citation type="submission" date="2006-10" db="EMBL/GenBank/DDBJ databases">
        <authorList>
            <person name="Amadeo P."/>
            <person name="Zhao Q."/>
            <person name="Wortman J."/>
            <person name="Fraser-Liggett C."/>
            <person name="Carlton J."/>
        </authorList>
    </citation>
    <scope>NUCLEOTIDE SEQUENCE</scope>
    <source>
        <strain evidence="1">G3</strain>
    </source>
</reference>
<gene>
    <name evidence="1" type="ORF">TVAG_476750</name>
</gene>
<name>A2DA98_TRIV3</name>
<organism evidence="1 2">
    <name type="scientific">Trichomonas vaginalis (strain ATCC PRA-98 / G3)</name>
    <dbReference type="NCBI Taxonomy" id="412133"/>
    <lineage>
        <taxon>Eukaryota</taxon>
        <taxon>Metamonada</taxon>
        <taxon>Parabasalia</taxon>
        <taxon>Trichomonadida</taxon>
        <taxon>Trichomonadidae</taxon>
        <taxon>Trichomonas</taxon>
    </lineage>
</organism>
<protein>
    <submittedName>
        <fullName evidence="1">Uncharacterized protein</fullName>
    </submittedName>
</protein>
<dbReference type="KEGG" id="tva:5468304"/>
<dbReference type="RefSeq" id="XP_001583732.1">
    <property type="nucleotide sequence ID" value="XM_001583682.1"/>
</dbReference>
<reference evidence="1" key="2">
    <citation type="journal article" date="2007" name="Science">
        <title>Draft genome sequence of the sexually transmitted pathogen Trichomonas vaginalis.</title>
        <authorList>
            <person name="Carlton J.M."/>
            <person name="Hirt R.P."/>
            <person name="Silva J.C."/>
            <person name="Delcher A.L."/>
            <person name="Schatz M."/>
            <person name="Zhao Q."/>
            <person name="Wortman J.R."/>
            <person name="Bidwell S.L."/>
            <person name="Alsmark U.C.M."/>
            <person name="Besteiro S."/>
            <person name="Sicheritz-Ponten T."/>
            <person name="Noel C.J."/>
            <person name="Dacks J.B."/>
            <person name="Foster P.G."/>
            <person name="Simillion C."/>
            <person name="Van de Peer Y."/>
            <person name="Miranda-Saavedra D."/>
            <person name="Barton G.J."/>
            <person name="Westrop G.D."/>
            <person name="Mueller S."/>
            <person name="Dessi D."/>
            <person name="Fiori P.L."/>
            <person name="Ren Q."/>
            <person name="Paulsen I."/>
            <person name="Zhang H."/>
            <person name="Bastida-Corcuera F.D."/>
            <person name="Simoes-Barbosa A."/>
            <person name="Brown M.T."/>
            <person name="Hayes R.D."/>
            <person name="Mukherjee M."/>
            <person name="Okumura C.Y."/>
            <person name="Schneider R."/>
            <person name="Smith A.J."/>
            <person name="Vanacova S."/>
            <person name="Villalvazo M."/>
            <person name="Haas B.J."/>
            <person name="Pertea M."/>
            <person name="Feldblyum T.V."/>
            <person name="Utterback T.R."/>
            <person name="Shu C.L."/>
            <person name="Osoegawa K."/>
            <person name="de Jong P.J."/>
            <person name="Hrdy I."/>
            <person name="Horvathova L."/>
            <person name="Zubacova Z."/>
            <person name="Dolezal P."/>
            <person name="Malik S.B."/>
            <person name="Logsdon J.M. Jr."/>
            <person name="Henze K."/>
            <person name="Gupta A."/>
            <person name="Wang C.C."/>
            <person name="Dunne R.L."/>
            <person name="Upcroft J.A."/>
            <person name="Upcroft P."/>
            <person name="White O."/>
            <person name="Salzberg S.L."/>
            <person name="Tang P."/>
            <person name="Chiu C.-H."/>
            <person name="Lee Y.-S."/>
            <person name="Embley T.M."/>
            <person name="Coombs G.H."/>
            <person name="Mottram J.C."/>
            <person name="Tachezy J."/>
            <person name="Fraser-Liggett C.M."/>
            <person name="Johnson P.J."/>
        </authorList>
    </citation>
    <scope>NUCLEOTIDE SEQUENCE [LARGE SCALE GENOMIC DNA]</scope>
    <source>
        <strain evidence="1">G3</strain>
    </source>
</reference>
<evidence type="ECO:0000313" key="1">
    <source>
        <dbReference type="EMBL" id="EAY22746.1"/>
    </source>
</evidence>